<name>A0A2P2BSL7_9FIRM</name>
<sequence>MVGFTKMFKKEVKCDFPFGSKEYGDFLRNTYKDSVDDVIKLDDSLYECILEYDIIVDEIKSLESMKKSIEHRIQSEMREFETGFCRDRKITWKKVVKSSFDSKRLKLDKPDIYNDYLKSSCSRVFRLK</sequence>
<accession>A0A2P2BSL7</accession>
<dbReference type="Proteomes" id="UP000245695">
    <property type="component" value="Chromosome 1"/>
</dbReference>
<evidence type="ECO:0000313" key="1">
    <source>
        <dbReference type="EMBL" id="CEI73349.1"/>
    </source>
</evidence>
<dbReference type="AlphaFoldDB" id="A0A2P2BSL7"/>
<protein>
    <submittedName>
        <fullName evidence="1">Uncharacterized protein</fullName>
    </submittedName>
</protein>
<keyword evidence="2" id="KW-1185">Reference proteome</keyword>
<evidence type="ECO:0000313" key="2">
    <source>
        <dbReference type="Proteomes" id="UP000245695"/>
    </source>
</evidence>
<dbReference type="RefSeq" id="WP_166505673.1">
    <property type="nucleotide sequence ID" value="NZ_LN650648.1"/>
</dbReference>
<organism evidence="1 2">
    <name type="scientific">Romboutsia hominis</name>
    <dbReference type="NCBI Taxonomy" id="1507512"/>
    <lineage>
        <taxon>Bacteria</taxon>
        <taxon>Bacillati</taxon>
        <taxon>Bacillota</taxon>
        <taxon>Clostridia</taxon>
        <taxon>Peptostreptococcales</taxon>
        <taxon>Peptostreptococcaceae</taxon>
        <taxon>Romboutsia</taxon>
    </lineage>
</organism>
<proteinExistence type="predicted"/>
<dbReference type="EMBL" id="LN650648">
    <property type="protein sequence ID" value="CEI73349.1"/>
    <property type="molecule type" value="Genomic_DNA"/>
</dbReference>
<gene>
    <name evidence="1" type="ORF">FRIFI_1818</name>
</gene>
<reference evidence="1 2" key="1">
    <citation type="submission" date="2014-09" db="EMBL/GenBank/DDBJ databases">
        <authorList>
            <person name="Hornung B.V."/>
        </authorList>
    </citation>
    <scope>NUCLEOTIDE SEQUENCE [LARGE SCALE GENOMIC DNA]</scope>
    <source>
        <strain evidence="1 2">FRIFI</strain>
    </source>
</reference>
<dbReference type="KEGG" id="rhom:FRIFI_1818"/>